<proteinExistence type="predicted"/>
<dbReference type="AlphaFoldDB" id="A0A183C8S7"/>
<evidence type="ECO:0000313" key="1">
    <source>
        <dbReference type="Proteomes" id="UP000050741"/>
    </source>
</evidence>
<organism evidence="1 2">
    <name type="scientific">Globodera pallida</name>
    <name type="common">Potato cyst nematode worm</name>
    <name type="synonym">Heterodera pallida</name>
    <dbReference type="NCBI Taxonomy" id="36090"/>
    <lineage>
        <taxon>Eukaryota</taxon>
        <taxon>Metazoa</taxon>
        <taxon>Ecdysozoa</taxon>
        <taxon>Nematoda</taxon>
        <taxon>Chromadorea</taxon>
        <taxon>Rhabditida</taxon>
        <taxon>Tylenchina</taxon>
        <taxon>Tylenchomorpha</taxon>
        <taxon>Tylenchoidea</taxon>
        <taxon>Heteroderidae</taxon>
        <taxon>Heteroderinae</taxon>
        <taxon>Globodera</taxon>
    </lineage>
</organism>
<protein>
    <submittedName>
        <fullName evidence="2">Uncharacterized protein</fullName>
    </submittedName>
</protein>
<accession>A0A183C8S7</accession>
<keyword evidence="1" id="KW-1185">Reference proteome</keyword>
<reference evidence="2" key="2">
    <citation type="submission" date="2016-06" db="UniProtKB">
        <authorList>
            <consortium name="WormBaseParasite"/>
        </authorList>
    </citation>
    <scope>IDENTIFICATION</scope>
</reference>
<dbReference type="WBParaSite" id="GPLIN_000927300">
    <property type="protein sequence ID" value="GPLIN_000927300"/>
    <property type="gene ID" value="GPLIN_000927300"/>
</dbReference>
<dbReference type="Proteomes" id="UP000050741">
    <property type="component" value="Unassembled WGS sequence"/>
</dbReference>
<evidence type="ECO:0000313" key="2">
    <source>
        <dbReference type="WBParaSite" id="GPLIN_000927300"/>
    </source>
</evidence>
<name>A0A183C8S7_GLOPA</name>
<sequence length="70" mass="7706">MQRMDGNRVRKGAIEKFVLLRTCGSQLVTVGGGVASALSGFFKVWRWDESWFGTIFGEGQSIKGGLRIVI</sequence>
<reference evidence="1" key="1">
    <citation type="submission" date="2014-05" db="EMBL/GenBank/DDBJ databases">
        <title>The genome and life-stage specific transcriptomes of Globodera pallida elucidate key aspects of plant parasitism by a cyst nematode.</title>
        <authorList>
            <person name="Cotton J.A."/>
            <person name="Lilley C.J."/>
            <person name="Jones L.M."/>
            <person name="Kikuchi T."/>
            <person name="Reid A.J."/>
            <person name="Thorpe P."/>
            <person name="Tsai I.J."/>
            <person name="Beasley H."/>
            <person name="Blok V."/>
            <person name="Cock P.J.A."/>
            <person name="Van den Akker S.E."/>
            <person name="Holroyd N."/>
            <person name="Hunt M."/>
            <person name="Mantelin S."/>
            <person name="Naghra H."/>
            <person name="Pain A."/>
            <person name="Palomares-Rius J.E."/>
            <person name="Zarowiecki M."/>
            <person name="Berriman M."/>
            <person name="Jones J.T."/>
            <person name="Urwin P.E."/>
        </authorList>
    </citation>
    <scope>NUCLEOTIDE SEQUENCE [LARGE SCALE GENOMIC DNA]</scope>
    <source>
        <strain evidence="1">Lindley</strain>
    </source>
</reference>